<dbReference type="SUPFAM" id="SSF52172">
    <property type="entry name" value="CheY-like"/>
    <property type="match status" value="1"/>
</dbReference>
<evidence type="ECO:0000313" key="3">
    <source>
        <dbReference type="EMBL" id="ABP62061.1"/>
    </source>
</evidence>
<gene>
    <name evidence="3" type="ordered locus">Ent638_3401</name>
</gene>
<name>A0A9J9GIN6_ENT38</name>
<dbReference type="Proteomes" id="UP000000230">
    <property type="component" value="Chromosome"/>
</dbReference>
<dbReference type="InterPro" id="IPR016032">
    <property type="entry name" value="Sig_transdc_resp-reg_C-effctor"/>
</dbReference>
<dbReference type="AlphaFoldDB" id="A0A9J9GIN6"/>
<dbReference type="KEGG" id="ent:Ent638_3401"/>
<sequence>MEAMNSLPVIILYEPRILLRRGLTARLQDEGHQVVSCTSTEQLTEEICLQTGRPRVLLVGVGGLGNTLFRILRTLHATHKLSLKTVVYLPQHDDVLARMFKGAGASHCLTEDELESQLLSLIPGPSTEYRRGVLLTPSELNVLIDYASGLQANEIATRRNCSYKTVSTIKLLVRNRLNIETKSSWVNLLTHIDQLTSLYK</sequence>
<dbReference type="OrthoDB" id="6631637at2"/>
<dbReference type="GO" id="GO:0006355">
    <property type="term" value="P:regulation of DNA-templated transcription"/>
    <property type="evidence" value="ECO:0007669"/>
    <property type="project" value="InterPro"/>
</dbReference>
<feature type="domain" description="HTH luxR-type" evidence="2">
    <location>
        <begin position="132"/>
        <end position="189"/>
    </location>
</feature>
<organism evidence="3 4">
    <name type="scientific">Enterobacter sp. (strain 638)</name>
    <dbReference type="NCBI Taxonomy" id="399742"/>
    <lineage>
        <taxon>Bacteria</taxon>
        <taxon>Pseudomonadati</taxon>
        <taxon>Pseudomonadota</taxon>
        <taxon>Gammaproteobacteria</taxon>
        <taxon>Enterobacterales</taxon>
        <taxon>Enterobacteriaceae</taxon>
        <taxon>Enterobacter</taxon>
    </lineage>
</organism>
<accession>A0A9J9GIN6</accession>
<dbReference type="EMBL" id="CP000653">
    <property type="protein sequence ID" value="ABP62061.1"/>
    <property type="molecule type" value="Genomic_DNA"/>
</dbReference>
<keyword evidence="1" id="KW-0238">DNA-binding</keyword>
<dbReference type="SMART" id="SM00421">
    <property type="entry name" value="HTH_LUXR"/>
    <property type="match status" value="1"/>
</dbReference>
<dbReference type="Pfam" id="PF00196">
    <property type="entry name" value="GerE"/>
    <property type="match status" value="1"/>
</dbReference>
<reference evidence="4" key="1">
    <citation type="journal article" date="2010" name="PLoS Genet.">
        <title>Genome sequence of the plant growth promoting endophytic bacterium Enterobacter sp. 638.</title>
        <authorList>
            <person name="Taghavi S."/>
            <person name="van der Lelie D."/>
            <person name="Hoffman A."/>
            <person name="Zhang Y.B."/>
            <person name="Walla M.D."/>
            <person name="Vangronsveld J."/>
            <person name="Newman L."/>
            <person name="Monchy S."/>
        </authorList>
    </citation>
    <scope>NUCLEOTIDE SEQUENCE [LARGE SCALE GENOMIC DNA]</scope>
    <source>
        <strain evidence="4">638</strain>
    </source>
</reference>
<dbReference type="GO" id="GO:0003677">
    <property type="term" value="F:DNA binding"/>
    <property type="evidence" value="ECO:0007669"/>
    <property type="project" value="UniProtKB-KW"/>
</dbReference>
<protein>
    <submittedName>
        <fullName evidence="3">Response regulator receiver protein</fullName>
    </submittedName>
</protein>
<dbReference type="InterPro" id="IPR011006">
    <property type="entry name" value="CheY-like_superfamily"/>
</dbReference>
<keyword evidence="4" id="KW-1185">Reference proteome</keyword>
<dbReference type="InterPro" id="IPR000792">
    <property type="entry name" value="Tscrpt_reg_LuxR_C"/>
</dbReference>
<evidence type="ECO:0000259" key="2">
    <source>
        <dbReference type="SMART" id="SM00421"/>
    </source>
</evidence>
<dbReference type="Gene3D" id="3.40.50.2300">
    <property type="match status" value="1"/>
</dbReference>
<dbReference type="SUPFAM" id="SSF46894">
    <property type="entry name" value="C-terminal effector domain of the bipartite response regulators"/>
    <property type="match status" value="1"/>
</dbReference>
<proteinExistence type="predicted"/>
<evidence type="ECO:0000313" key="4">
    <source>
        <dbReference type="Proteomes" id="UP000000230"/>
    </source>
</evidence>
<evidence type="ECO:0000256" key="1">
    <source>
        <dbReference type="ARBA" id="ARBA00023125"/>
    </source>
</evidence>